<gene>
    <name evidence="1" type="ORF">LTS18_014153</name>
</gene>
<keyword evidence="2" id="KW-1185">Reference proteome</keyword>
<dbReference type="EMBL" id="JAWDJW010004488">
    <property type="protein sequence ID" value="KAK3074812.1"/>
    <property type="molecule type" value="Genomic_DNA"/>
</dbReference>
<proteinExistence type="predicted"/>
<dbReference type="Proteomes" id="UP001186974">
    <property type="component" value="Unassembled WGS sequence"/>
</dbReference>
<feature type="non-terminal residue" evidence="1">
    <location>
        <position position="64"/>
    </location>
</feature>
<accession>A0ACC3DHA2</accession>
<name>A0ACC3DHA2_9PEZI</name>
<sequence length="64" mass="7221">MDITSYIVSNRDRALQLGDYNTYRSQLSRQLLSIRKKLGRTTPKNAKYAPKAPVTAEDIGNNHA</sequence>
<comment type="caution">
    <text evidence="1">The sequence shown here is derived from an EMBL/GenBank/DDBJ whole genome shotgun (WGS) entry which is preliminary data.</text>
</comment>
<protein>
    <submittedName>
        <fullName evidence="1">Uncharacterized protein</fullName>
    </submittedName>
</protein>
<evidence type="ECO:0000313" key="1">
    <source>
        <dbReference type="EMBL" id="KAK3074812.1"/>
    </source>
</evidence>
<organism evidence="1 2">
    <name type="scientific">Coniosporium uncinatum</name>
    <dbReference type="NCBI Taxonomy" id="93489"/>
    <lineage>
        <taxon>Eukaryota</taxon>
        <taxon>Fungi</taxon>
        <taxon>Dikarya</taxon>
        <taxon>Ascomycota</taxon>
        <taxon>Pezizomycotina</taxon>
        <taxon>Dothideomycetes</taxon>
        <taxon>Dothideomycetes incertae sedis</taxon>
        <taxon>Coniosporium</taxon>
    </lineage>
</organism>
<evidence type="ECO:0000313" key="2">
    <source>
        <dbReference type="Proteomes" id="UP001186974"/>
    </source>
</evidence>
<reference evidence="1" key="1">
    <citation type="submission" date="2024-09" db="EMBL/GenBank/DDBJ databases">
        <title>Black Yeasts Isolated from many extreme environments.</title>
        <authorList>
            <person name="Coleine C."/>
            <person name="Stajich J.E."/>
            <person name="Selbmann L."/>
        </authorList>
    </citation>
    <scope>NUCLEOTIDE SEQUENCE</scope>
    <source>
        <strain evidence="1">CCFEE 5737</strain>
    </source>
</reference>